<sequence length="616" mass="69286">MPLDVAPVVRAYETQRTLNPPGIPALAPVPEGETDDTRRICEQFGEDIVVAGLHNGNEVVYVAPGQLKALATFLRDDPELSYETLIDVTSVDRSHLPLDGEARFQTVYQFRSYSRNQHLTVVADCETEPDSDGASAKIDSLTGVYQGAEWPEREVYDLMGIRFTGHPDPRRILMPKNWPNHPLQKQAPLGGEEVPFTFTWDDPEFETLGSQILPAESTIPDLPPGMSRQNMVINMGPHHPSTHGVLRLVVEMDGERIVSIDPDLGFLHSGFEKTGENKRYKDFVYYTDRMDYLSAMSNNLGYCLTIEHMLGLEIPERAQVIRVIMAEMQRIASHLFWLATHVLDVSGTGMSLLMYATRERERILDLFEMACGARLTVSYIRIGGVWQDLPDSFVAELKDFLRVMPQKISEYEAMVTEAPLWQERLIGIGHVSAEDALGMGLTGPMLRGSGVDWDLRRDRPYSGYEAYEFEVPTSDSGDCYGRFKIRLEEMRQSVRILEQAVDNLPGGLYKSNNRKVALPPRAELDVSMEALIHHFKLMTEGFHVAPGFFYHGIENSKGELGFFVYSDGSARPYRLHVHGPSFNNLYAIDHISRGEMLSDVVTNIGSIDIVLGEVDR</sequence>
<keyword evidence="14" id="KW-0560">Oxidoreductase</keyword>
<feature type="domain" description="NADH-quinone oxidoreductase subunit D" evidence="13">
    <location>
        <begin position="350"/>
        <end position="616"/>
    </location>
</feature>
<protein>
    <recommendedName>
        <fullName evidence="11">NADH-quinone oxidoreductase subunit D</fullName>
        <ecNumber evidence="11">7.1.1.-</ecNumber>
    </recommendedName>
    <alternativeName>
        <fullName evidence="11">NADH dehydrogenase I subunit D</fullName>
    </alternativeName>
    <alternativeName>
        <fullName evidence="11">NDH-1 subunit D</fullName>
    </alternativeName>
</protein>
<dbReference type="InterPro" id="IPR001268">
    <property type="entry name" value="NADH_UbQ_OxRdtase_30kDa_su"/>
</dbReference>
<dbReference type="InterPro" id="IPR022885">
    <property type="entry name" value="NDH1_su_D/H"/>
</dbReference>
<evidence type="ECO:0000256" key="10">
    <source>
        <dbReference type="ARBA" id="ARBA00047712"/>
    </source>
</evidence>
<dbReference type="GO" id="GO:0048038">
    <property type="term" value="F:quinone binding"/>
    <property type="evidence" value="ECO:0007669"/>
    <property type="project" value="UniProtKB-KW"/>
</dbReference>
<keyword evidence="6 11" id="KW-0520">NAD</keyword>
<dbReference type="Pfam" id="PF00329">
    <property type="entry name" value="Complex1_30kDa"/>
    <property type="match status" value="1"/>
</dbReference>
<dbReference type="EMBL" id="VYDA01000496">
    <property type="protein sequence ID" value="MYH62775.1"/>
    <property type="molecule type" value="Genomic_DNA"/>
</dbReference>
<keyword evidence="3 11" id="KW-0813">Transport</keyword>
<dbReference type="PANTHER" id="PTHR11993:SF10">
    <property type="entry name" value="NADH DEHYDROGENASE [UBIQUINONE] IRON-SULFUR PROTEIN 2, MITOCHONDRIAL"/>
    <property type="match status" value="1"/>
</dbReference>
<dbReference type="InterPro" id="IPR001135">
    <property type="entry name" value="NADH_Q_OxRdtase_suD"/>
</dbReference>
<comment type="subunit">
    <text evidence="9">NDH-1 is composed of 13 different subunits. Subunits NuoB, CD, E, F, and G constitute the peripheral sector of the complex.</text>
</comment>
<evidence type="ECO:0000256" key="8">
    <source>
        <dbReference type="ARBA" id="ARBA00023268"/>
    </source>
</evidence>
<dbReference type="PROSITE" id="PS00542">
    <property type="entry name" value="COMPLEX1_30K"/>
    <property type="match status" value="1"/>
</dbReference>
<dbReference type="InterPro" id="IPR020396">
    <property type="entry name" value="NADH_UbQ_OxRdtase_CS"/>
</dbReference>
<dbReference type="GO" id="GO:0050136">
    <property type="term" value="F:NADH dehydrogenase (quinone) (non-electrogenic) activity"/>
    <property type="evidence" value="ECO:0007669"/>
    <property type="project" value="UniProtKB-UniRule"/>
</dbReference>
<organism evidence="14">
    <name type="scientific">Caldilineaceae bacterium SB0675_bin_29</name>
    <dbReference type="NCBI Taxonomy" id="2605266"/>
    <lineage>
        <taxon>Bacteria</taxon>
        <taxon>Bacillati</taxon>
        <taxon>Chloroflexota</taxon>
        <taxon>Caldilineae</taxon>
        <taxon>Caldilineales</taxon>
        <taxon>Caldilineaceae</taxon>
    </lineage>
</organism>
<evidence type="ECO:0000256" key="5">
    <source>
        <dbReference type="ARBA" id="ARBA00022719"/>
    </source>
</evidence>
<comment type="caution">
    <text evidence="14">The sequence shown here is derived from an EMBL/GenBank/DDBJ whole genome shotgun (WGS) entry which is preliminary data.</text>
</comment>
<keyword evidence="8" id="KW-0511">Multifunctional enzyme</keyword>
<evidence type="ECO:0000256" key="3">
    <source>
        <dbReference type="ARBA" id="ARBA00022448"/>
    </source>
</evidence>
<evidence type="ECO:0000256" key="9">
    <source>
        <dbReference type="ARBA" id="ARBA00038617"/>
    </source>
</evidence>
<evidence type="ECO:0000313" key="14">
    <source>
        <dbReference type="EMBL" id="MYH62775.1"/>
    </source>
</evidence>
<evidence type="ECO:0000256" key="11">
    <source>
        <dbReference type="HAMAP-Rule" id="MF_01358"/>
    </source>
</evidence>
<keyword evidence="4 11" id="KW-1003">Cell membrane</keyword>
<evidence type="ECO:0000256" key="6">
    <source>
        <dbReference type="ARBA" id="ARBA00023027"/>
    </source>
</evidence>
<dbReference type="SUPFAM" id="SSF143243">
    <property type="entry name" value="Nqo5-like"/>
    <property type="match status" value="1"/>
</dbReference>
<evidence type="ECO:0000259" key="13">
    <source>
        <dbReference type="Pfam" id="PF00346"/>
    </source>
</evidence>
<dbReference type="AlphaFoldDB" id="A0A6B1G6E2"/>
<keyword evidence="7 11" id="KW-0472">Membrane</keyword>
<dbReference type="NCBIfam" id="TIGR01962">
    <property type="entry name" value="NuoD"/>
    <property type="match status" value="1"/>
</dbReference>
<dbReference type="InterPro" id="IPR029014">
    <property type="entry name" value="NiFe-Hase_large"/>
</dbReference>
<evidence type="ECO:0000259" key="12">
    <source>
        <dbReference type="Pfam" id="PF00329"/>
    </source>
</evidence>
<gene>
    <name evidence="11 14" type="primary">nuoD</name>
    <name evidence="14" type="ORF">F4148_13810</name>
</gene>
<proteinExistence type="inferred from homology"/>
<dbReference type="Gene3D" id="1.10.645.10">
    <property type="entry name" value="Cytochrome-c3 Hydrogenase, chain B"/>
    <property type="match status" value="1"/>
</dbReference>
<reference evidence="14" key="1">
    <citation type="submission" date="2019-09" db="EMBL/GenBank/DDBJ databases">
        <title>Characterisation of the sponge microbiome using genome-centric metagenomics.</title>
        <authorList>
            <person name="Engelberts J.P."/>
            <person name="Robbins S.J."/>
            <person name="De Goeij J.M."/>
            <person name="Aranda M."/>
            <person name="Bell S.C."/>
            <person name="Webster N.S."/>
        </authorList>
    </citation>
    <scope>NUCLEOTIDE SEQUENCE</scope>
    <source>
        <strain evidence="14">SB0675_bin_29</strain>
    </source>
</reference>
<comment type="catalytic activity">
    <reaction evidence="10 11">
        <text>a quinone + NADH + 5 H(+)(in) = a quinol + NAD(+) + 4 H(+)(out)</text>
        <dbReference type="Rhea" id="RHEA:57888"/>
        <dbReference type="ChEBI" id="CHEBI:15378"/>
        <dbReference type="ChEBI" id="CHEBI:24646"/>
        <dbReference type="ChEBI" id="CHEBI:57540"/>
        <dbReference type="ChEBI" id="CHEBI:57945"/>
        <dbReference type="ChEBI" id="CHEBI:132124"/>
    </reaction>
</comment>
<comment type="similarity">
    <text evidence="2">In the C-terminal section; belongs to the complex I 49 kDa subunit family.</text>
</comment>
<dbReference type="GO" id="GO:0005886">
    <property type="term" value="C:plasma membrane"/>
    <property type="evidence" value="ECO:0007669"/>
    <property type="project" value="UniProtKB-SubCell"/>
</dbReference>
<evidence type="ECO:0000256" key="4">
    <source>
        <dbReference type="ARBA" id="ARBA00022475"/>
    </source>
</evidence>
<dbReference type="GO" id="GO:0008137">
    <property type="term" value="F:NADH dehydrogenase (ubiquinone) activity"/>
    <property type="evidence" value="ECO:0007669"/>
    <property type="project" value="InterPro"/>
</dbReference>
<evidence type="ECO:0000256" key="7">
    <source>
        <dbReference type="ARBA" id="ARBA00023136"/>
    </source>
</evidence>
<dbReference type="EC" id="7.1.1.-" evidence="11"/>
<dbReference type="GO" id="GO:0051287">
    <property type="term" value="F:NAD binding"/>
    <property type="evidence" value="ECO:0007669"/>
    <property type="project" value="InterPro"/>
</dbReference>
<comment type="subcellular location">
    <subcellularLocation>
        <location evidence="1">Cell inner membrane</location>
        <topology evidence="1">Peripheral membrane protein</topology>
    </subcellularLocation>
    <subcellularLocation>
        <location evidence="11">Cell membrane</location>
        <topology evidence="11">Peripheral membrane protein</topology>
        <orientation evidence="11">Cytoplasmic side</orientation>
    </subcellularLocation>
</comment>
<accession>A0A6B1G6E2</accession>
<name>A0A6B1G6E2_9CHLR</name>
<dbReference type="Gene3D" id="3.30.460.80">
    <property type="entry name" value="NADH:ubiquinone oxidoreductase, 30kDa subunit"/>
    <property type="match status" value="1"/>
</dbReference>
<dbReference type="NCBIfam" id="NF004739">
    <property type="entry name" value="PRK06075.1"/>
    <property type="match status" value="1"/>
</dbReference>
<dbReference type="InterPro" id="IPR037232">
    <property type="entry name" value="NADH_quin_OxRdtase_su_C/D-like"/>
</dbReference>
<dbReference type="HAMAP" id="MF_01358">
    <property type="entry name" value="NDH1_NuoD"/>
    <property type="match status" value="1"/>
</dbReference>
<feature type="domain" description="NADH:ubiquinone oxidoreductase 30kDa subunit" evidence="12">
    <location>
        <begin position="60"/>
        <end position="192"/>
    </location>
</feature>
<keyword evidence="5 11" id="KW-0874">Quinone</keyword>
<keyword evidence="11" id="KW-0830">Ubiquinone</keyword>
<keyword evidence="11" id="KW-1278">Translocase</keyword>
<dbReference type="SUPFAM" id="SSF56762">
    <property type="entry name" value="HydB/Nqo4-like"/>
    <property type="match status" value="1"/>
</dbReference>
<comment type="similarity">
    <text evidence="11">Belongs to the complex I 49 kDa subunit family.</text>
</comment>
<evidence type="ECO:0000256" key="1">
    <source>
        <dbReference type="ARBA" id="ARBA00004417"/>
    </source>
</evidence>
<dbReference type="PANTHER" id="PTHR11993">
    <property type="entry name" value="NADH-UBIQUINONE OXIDOREDUCTASE 49 KDA SUBUNIT"/>
    <property type="match status" value="1"/>
</dbReference>
<evidence type="ECO:0000256" key="2">
    <source>
        <dbReference type="ARBA" id="ARBA00010019"/>
    </source>
</evidence>
<dbReference type="Pfam" id="PF00346">
    <property type="entry name" value="Complex1_49kDa"/>
    <property type="match status" value="1"/>
</dbReference>
<comment type="subunit">
    <text evidence="11">NDH-1 is composed of 14 different subunits. Subunits NuoB, C, D, E, F, and G constitute the peripheral sector of the complex.</text>
</comment>
<comment type="function">
    <text evidence="11">NDH-1 shuttles electrons from NADH, via FMN and iron-sulfur (Fe-S) centers, to quinones in the respiratory chain. The immediate electron acceptor for the enzyme in this species is believed to be ubiquinone. Couples the redox reaction to proton translocation (for every two electrons transferred, four hydrogen ions are translocated across the cytoplasmic membrane), and thus conserves the redox energy in a proton gradient.</text>
</comment>